<dbReference type="InterPro" id="IPR022742">
    <property type="entry name" value="Hydrolase_4"/>
</dbReference>
<evidence type="ECO:0000313" key="3">
    <source>
        <dbReference type="Proteomes" id="UP000189670"/>
    </source>
</evidence>
<organism evidence="2 3">
    <name type="scientific">Candidatus Magnetoglobus multicellularis str. Araruama</name>
    <dbReference type="NCBI Taxonomy" id="890399"/>
    <lineage>
        <taxon>Bacteria</taxon>
        <taxon>Pseudomonadati</taxon>
        <taxon>Thermodesulfobacteriota</taxon>
        <taxon>Desulfobacteria</taxon>
        <taxon>Desulfobacterales</taxon>
        <taxon>Desulfobacteraceae</taxon>
        <taxon>Candidatus Magnetoglobus</taxon>
    </lineage>
</organism>
<dbReference type="Proteomes" id="UP000189670">
    <property type="component" value="Unassembled WGS sequence"/>
</dbReference>
<evidence type="ECO:0000259" key="1">
    <source>
        <dbReference type="Pfam" id="PF12146"/>
    </source>
</evidence>
<protein>
    <recommendedName>
        <fullName evidence="1">Serine aminopeptidase S33 domain-containing protein</fullName>
    </recommendedName>
</protein>
<name>A0A1V1NZ80_9BACT</name>
<dbReference type="SUPFAM" id="SSF53474">
    <property type="entry name" value="alpha/beta-Hydrolases"/>
    <property type="match status" value="1"/>
</dbReference>
<dbReference type="Gene3D" id="3.40.50.1820">
    <property type="entry name" value="alpha/beta hydrolase"/>
    <property type="match status" value="1"/>
</dbReference>
<accession>A0A1V1NZ80</accession>
<sequence length="287" mass="32873">MPDLLKSIETHKINASLTRYKHSSVKQTLGVAIIVHGLNVRPIRMIDIVHELSKMNIEVFSLSLQGHGRNFVKSADSKDEIARMDAFKTVSYKIWHSELSDAYKIARRQSNEKNVPLYFVGFSVGGLLGMDFFASNSQVHFDSLILFAPALTVKPFCFQVKVLSFFPDYVIPSATPTNYRANDGTPVAAYNVMFETISHFYQSNIEKTNVPILIFIDKNDEFVSADALENFIRTNHLNKWMISYIDNQTTRNRIYYHLIIDSQSVGNKTWTKMVSQLQRHIKNIEVL</sequence>
<dbReference type="EMBL" id="ATBP01001158">
    <property type="protein sequence ID" value="ETR67917.1"/>
    <property type="molecule type" value="Genomic_DNA"/>
</dbReference>
<proteinExistence type="predicted"/>
<dbReference type="InterPro" id="IPR051044">
    <property type="entry name" value="MAG_DAG_Lipase"/>
</dbReference>
<dbReference type="PANTHER" id="PTHR11614">
    <property type="entry name" value="PHOSPHOLIPASE-RELATED"/>
    <property type="match status" value="1"/>
</dbReference>
<comment type="caution">
    <text evidence="2">The sequence shown here is derived from an EMBL/GenBank/DDBJ whole genome shotgun (WGS) entry which is preliminary data.</text>
</comment>
<dbReference type="AlphaFoldDB" id="A0A1V1NZ80"/>
<dbReference type="Pfam" id="PF12146">
    <property type="entry name" value="Hydrolase_4"/>
    <property type="match status" value="1"/>
</dbReference>
<evidence type="ECO:0000313" key="2">
    <source>
        <dbReference type="EMBL" id="ETR67917.1"/>
    </source>
</evidence>
<gene>
    <name evidence="2" type="ORF">OMM_04875</name>
</gene>
<reference evidence="3" key="1">
    <citation type="submission" date="2012-11" db="EMBL/GenBank/DDBJ databases">
        <authorList>
            <person name="Lucero-Rivera Y.E."/>
            <person name="Tovar-Ramirez D."/>
        </authorList>
    </citation>
    <scope>NUCLEOTIDE SEQUENCE [LARGE SCALE GENOMIC DNA]</scope>
    <source>
        <strain evidence="3">Araruama</strain>
    </source>
</reference>
<feature type="domain" description="Serine aminopeptidase S33" evidence="1">
    <location>
        <begin position="30"/>
        <end position="176"/>
    </location>
</feature>
<dbReference type="InterPro" id="IPR029058">
    <property type="entry name" value="AB_hydrolase_fold"/>
</dbReference>